<dbReference type="AlphaFoldDB" id="A0A540V8X3"/>
<comment type="caution">
    <text evidence="1">The sequence shown here is derived from an EMBL/GenBank/DDBJ whole genome shotgun (WGS) entry which is preliminary data.</text>
</comment>
<dbReference type="EMBL" id="VIGC01000048">
    <property type="protein sequence ID" value="TQE93172.1"/>
    <property type="molecule type" value="Genomic_DNA"/>
</dbReference>
<sequence length="263" mass="30214">MIVREMPDGRLLCIHQTSHALMAASFCRHWGNRDFARPEPYDITLLAIAQHDNGWYEWEQQPELRPDGYPMDFIHGPQAETKLDLWRRGVARAWAQHPYAGVLVGNHAAYLYQGGLEDVTDPSERRLIQAFLDEQQERQDLLRARFGQDAAMARALRPAVLESNTRLLQFGDSASLQVTIPWASRRTFPRCPLDGEGTFVSIEMEHGDDTITFDPWPFDVDHFDVTIHGRLLSQRRFDHAAAYHAALAEAPYHCLTWQVIRPE</sequence>
<evidence type="ECO:0000313" key="1">
    <source>
        <dbReference type="EMBL" id="TQE93172.1"/>
    </source>
</evidence>
<accession>A0A540V8X3</accession>
<reference evidence="1 2" key="1">
    <citation type="submission" date="2019-06" db="EMBL/GenBank/DDBJ databases">
        <title>Genome sequence of Litorilinea aerophila BAA-2444.</title>
        <authorList>
            <person name="Maclea K.S."/>
            <person name="Maurais E.G."/>
            <person name="Iannazzi L.C."/>
        </authorList>
    </citation>
    <scope>NUCLEOTIDE SEQUENCE [LARGE SCALE GENOMIC DNA]</scope>
    <source>
        <strain evidence="1 2">ATCC BAA-2444</strain>
    </source>
</reference>
<dbReference type="InParanoid" id="A0A540V8X3"/>
<dbReference type="Proteomes" id="UP000317371">
    <property type="component" value="Unassembled WGS sequence"/>
</dbReference>
<dbReference type="Pfam" id="PF13030">
    <property type="entry name" value="DUF3891"/>
    <property type="match status" value="1"/>
</dbReference>
<dbReference type="OrthoDB" id="190426at2"/>
<name>A0A540V8X3_9CHLR</name>
<dbReference type="InterPro" id="IPR024992">
    <property type="entry name" value="DUF3891"/>
</dbReference>
<evidence type="ECO:0000313" key="2">
    <source>
        <dbReference type="Proteomes" id="UP000317371"/>
    </source>
</evidence>
<proteinExistence type="predicted"/>
<keyword evidence="2" id="KW-1185">Reference proteome</keyword>
<organism evidence="1 2">
    <name type="scientific">Litorilinea aerophila</name>
    <dbReference type="NCBI Taxonomy" id="1204385"/>
    <lineage>
        <taxon>Bacteria</taxon>
        <taxon>Bacillati</taxon>
        <taxon>Chloroflexota</taxon>
        <taxon>Caldilineae</taxon>
        <taxon>Caldilineales</taxon>
        <taxon>Caldilineaceae</taxon>
        <taxon>Litorilinea</taxon>
    </lineage>
</organism>
<gene>
    <name evidence="1" type="ORF">FKZ61_22655</name>
</gene>
<protein>
    <submittedName>
        <fullName evidence="1">DUF3891 family protein</fullName>
    </submittedName>
</protein>
<dbReference type="RefSeq" id="WP_141612459.1">
    <property type="nucleotide sequence ID" value="NZ_VIGC02000048.1"/>
</dbReference>